<evidence type="ECO:0000259" key="2">
    <source>
        <dbReference type="Pfam" id="PF07883"/>
    </source>
</evidence>
<gene>
    <name evidence="3" type="ORF">GCM10009030_37460</name>
</gene>
<evidence type="ECO:0000313" key="3">
    <source>
        <dbReference type="EMBL" id="GGO02661.1"/>
    </source>
</evidence>
<dbReference type="RefSeq" id="WP_189001672.1">
    <property type="nucleotide sequence ID" value="NZ_BMOU01000007.1"/>
</dbReference>
<accession>A0A830GQH3</accession>
<dbReference type="InterPro" id="IPR013096">
    <property type="entry name" value="Cupin_2"/>
</dbReference>
<sequence>MTRDDEPLTHGDTGALAPDESRDRDTDAGHFAALPFLRRDFLSDSAKLGAGALALSSSGVAAAQADDGQTDDGQTGGGQVDQPEGLSIEVLAPHAGFTDDVGMALGVTFEQGGDEAAFVRDASTIVLARVTLEPGGTTGWHTHPGPVVVTLVEGELEVVFSHTCTTHTYAAGEAFVDPGGHEEVARNPSDTQRAVAYALFFAVPDGESPTTHVEPQDC</sequence>
<dbReference type="AlphaFoldDB" id="A0A830GQH3"/>
<dbReference type="EMBL" id="BMOU01000007">
    <property type="protein sequence ID" value="GGO02661.1"/>
    <property type="molecule type" value="Genomic_DNA"/>
</dbReference>
<evidence type="ECO:0000313" key="4">
    <source>
        <dbReference type="Proteomes" id="UP000605784"/>
    </source>
</evidence>
<reference evidence="3" key="1">
    <citation type="journal article" date="2014" name="Int. J. Syst. Evol. Microbiol.">
        <title>Complete genome sequence of Corynebacterium casei LMG S-19264T (=DSM 44701T), isolated from a smear-ripened cheese.</title>
        <authorList>
            <consortium name="US DOE Joint Genome Institute (JGI-PGF)"/>
            <person name="Walter F."/>
            <person name="Albersmeier A."/>
            <person name="Kalinowski J."/>
            <person name="Ruckert C."/>
        </authorList>
    </citation>
    <scope>NUCLEOTIDE SEQUENCE</scope>
    <source>
        <strain evidence="3">JCM 17820</strain>
    </source>
</reference>
<protein>
    <recommendedName>
        <fullName evidence="2">Cupin type-2 domain-containing protein</fullName>
    </recommendedName>
</protein>
<feature type="compositionally biased region" description="Low complexity" evidence="1">
    <location>
        <begin position="63"/>
        <end position="73"/>
    </location>
</feature>
<dbReference type="Pfam" id="PF07883">
    <property type="entry name" value="Cupin_2"/>
    <property type="match status" value="1"/>
</dbReference>
<dbReference type="PROSITE" id="PS51318">
    <property type="entry name" value="TAT"/>
    <property type="match status" value="1"/>
</dbReference>
<evidence type="ECO:0000256" key="1">
    <source>
        <dbReference type="SAM" id="MobiDB-lite"/>
    </source>
</evidence>
<dbReference type="InterPro" id="IPR006311">
    <property type="entry name" value="TAT_signal"/>
</dbReference>
<feature type="region of interest" description="Disordered" evidence="1">
    <location>
        <begin position="1"/>
        <end position="26"/>
    </location>
</feature>
<comment type="caution">
    <text evidence="3">The sequence shown here is derived from an EMBL/GenBank/DDBJ whole genome shotgun (WGS) entry which is preliminary data.</text>
</comment>
<organism evidence="3 4">
    <name type="scientific">Haloarcula pellucida</name>
    <dbReference type="NCBI Taxonomy" id="1427151"/>
    <lineage>
        <taxon>Archaea</taxon>
        <taxon>Methanobacteriati</taxon>
        <taxon>Methanobacteriota</taxon>
        <taxon>Stenosarchaea group</taxon>
        <taxon>Halobacteria</taxon>
        <taxon>Halobacteriales</taxon>
        <taxon>Haloarculaceae</taxon>
        <taxon>Haloarcula</taxon>
    </lineage>
</organism>
<feature type="region of interest" description="Disordered" evidence="1">
    <location>
        <begin position="63"/>
        <end position="82"/>
    </location>
</feature>
<dbReference type="SUPFAM" id="SSF51182">
    <property type="entry name" value="RmlC-like cupins"/>
    <property type="match status" value="1"/>
</dbReference>
<dbReference type="Gene3D" id="2.60.120.10">
    <property type="entry name" value="Jelly Rolls"/>
    <property type="match status" value="1"/>
</dbReference>
<name>A0A830GQH3_9EURY</name>
<proteinExistence type="predicted"/>
<dbReference type="InterPro" id="IPR014710">
    <property type="entry name" value="RmlC-like_jellyroll"/>
</dbReference>
<dbReference type="Proteomes" id="UP000605784">
    <property type="component" value="Unassembled WGS sequence"/>
</dbReference>
<reference evidence="3" key="2">
    <citation type="submission" date="2020-09" db="EMBL/GenBank/DDBJ databases">
        <authorList>
            <person name="Sun Q."/>
            <person name="Ohkuma M."/>
        </authorList>
    </citation>
    <scope>NUCLEOTIDE SEQUENCE</scope>
    <source>
        <strain evidence="3">JCM 17820</strain>
    </source>
</reference>
<dbReference type="InterPro" id="IPR011051">
    <property type="entry name" value="RmlC_Cupin_sf"/>
</dbReference>
<keyword evidence="4" id="KW-1185">Reference proteome</keyword>
<feature type="domain" description="Cupin type-2" evidence="2">
    <location>
        <begin position="129"/>
        <end position="196"/>
    </location>
</feature>